<name>A0A4T0WLE9_9PEZI</name>
<gene>
    <name evidence="2" type="ORF">CH35J_000621</name>
</gene>
<dbReference type="Proteomes" id="UP000305883">
    <property type="component" value="Unassembled WGS sequence"/>
</dbReference>
<dbReference type="EMBL" id="MWPZ01000001">
    <property type="protein sequence ID" value="TID07650.1"/>
    <property type="molecule type" value="Genomic_DNA"/>
</dbReference>
<evidence type="ECO:0000313" key="2">
    <source>
        <dbReference type="EMBL" id="TID07650.1"/>
    </source>
</evidence>
<feature type="region of interest" description="Disordered" evidence="1">
    <location>
        <begin position="1"/>
        <end position="20"/>
    </location>
</feature>
<reference evidence="2 3" key="1">
    <citation type="journal article" date="2019" name="Genome Biol. Evol.">
        <title>Genomic Plasticity Mediated by Transposable Elements in the Plant Pathogenic Fungus Colletotrichum higginsianum.</title>
        <authorList>
            <person name="Tsushima A."/>
            <person name="Gan P."/>
            <person name="Kumakura N."/>
            <person name="Narusaka M."/>
            <person name="Takano Y."/>
            <person name="Narusaka Y."/>
            <person name="Shirasu K."/>
        </authorList>
    </citation>
    <scope>NUCLEOTIDE SEQUENCE [LARGE SCALE GENOMIC DNA]</scope>
    <source>
        <strain evidence="2 3">MAFF305635-RFP</strain>
    </source>
</reference>
<feature type="compositionally biased region" description="Polar residues" evidence="1">
    <location>
        <begin position="1"/>
        <end position="12"/>
    </location>
</feature>
<accession>A0A4T0WLE9</accession>
<evidence type="ECO:0000256" key="1">
    <source>
        <dbReference type="SAM" id="MobiDB-lite"/>
    </source>
</evidence>
<dbReference type="OrthoDB" id="5407351at2759"/>
<evidence type="ECO:0000313" key="3">
    <source>
        <dbReference type="Proteomes" id="UP000305883"/>
    </source>
</evidence>
<proteinExistence type="predicted"/>
<sequence>MADSSCSGSTPFKSLVEHGAEDRTLHRDRFARASGTQQAFRSTGLDPSAQAQAHFGAFLVAALPSTMRPALRLTLMSKWIGGWQLTETVGWRMWMPLWNRLREN</sequence>
<organism evidence="2 3">
    <name type="scientific">Colletotrichum higginsianum</name>
    <dbReference type="NCBI Taxonomy" id="80884"/>
    <lineage>
        <taxon>Eukaryota</taxon>
        <taxon>Fungi</taxon>
        <taxon>Dikarya</taxon>
        <taxon>Ascomycota</taxon>
        <taxon>Pezizomycotina</taxon>
        <taxon>Sordariomycetes</taxon>
        <taxon>Hypocreomycetidae</taxon>
        <taxon>Glomerellales</taxon>
        <taxon>Glomerellaceae</taxon>
        <taxon>Colletotrichum</taxon>
        <taxon>Colletotrichum destructivum species complex</taxon>
    </lineage>
</organism>
<dbReference type="AlphaFoldDB" id="A0A4T0WLE9"/>
<comment type="caution">
    <text evidence="2">The sequence shown here is derived from an EMBL/GenBank/DDBJ whole genome shotgun (WGS) entry which is preliminary data.</text>
</comment>
<protein>
    <submittedName>
        <fullName evidence="2">Uncharacterized protein</fullName>
    </submittedName>
</protein>